<keyword evidence="4" id="KW-1185">Reference proteome</keyword>
<dbReference type="Proteomes" id="UP001172101">
    <property type="component" value="Unassembled WGS sequence"/>
</dbReference>
<organism evidence="3 4">
    <name type="scientific">Lasiosphaeria miniovina</name>
    <dbReference type="NCBI Taxonomy" id="1954250"/>
    <lineage>
        <taxon>Eukaryota</taxon>
        <taxon>Fungi</taxon>
        <taxon>Dikarya</taxon>
        <taxon>Ascomycota</taxon>
        <taxon>Pezizomycotina</taxon>
        <taxon>Sordariomycetes</taxon>
        <taxon>Sordariomycetidae</taxon>
        <taxon>Sordariales</taxon>
        <taxon>Lasiosphaeriaceae</taxon>
        <taxon>Lasiosphaeria</taxon>
    </lineage>
</organism>
<proteinExistence type="predicted"/>
<reference evidence="3" key="1">
    <citation type="submission" date="2023-06" db="EMBL/GenBank/DDBJ databases">
        <title>Genome-scale phylogeny and comparative genomics of the fungal order Sordariales.</title>
        <authorList>
            <consortium name="Lawrence Berkeley National Laboratory"/>
            <person name="Hensen N."/>
            <person name="Bonometti L."/>
            <person name="Westerberg I."/>
            <person name="Brannstrom I.O."/>
            <person name="Guillou S."/>
            <person name="Cros-Aarteil S."/>
            <person name="Calhoun S."/>
            <person name="Haridas S."/>
            <person name="Kuo A."/>
            <person name="Mondo S."/>
            <person name="Pangilinan J."/>
            <person name="Riley R."/>
            <person name="LaButti K."/>
            <person name="Andreopoulos B."/>
            <person name="Lipzen A."/>
            <person name="Chen C."/>
            <person name="Yanf M."/>
            <person name="Daum C."/>
            <person name="Ng V."/>
            <person name="Clum A."/>
            <person name="Steindorff A."/>
            <person name="Ohm R."/>
            <person name="Martin F."/>
            <person name="Silar P."/>
            <person name="Natvig D."/>
            <person name="Lalanne C."/>
            <person name="Gautier V."/>
            <person name="Ament-velasquez S.L."/>
            <person name="Kruys A."/>
            <person name="Hutchinson M.I."/>
            <person name="Powell A.J."/>
            <person name="Barry K."/>
            <person name="Miller A.N."/>
            <person name="Grigoriev I.V."/>
            <person name="Debuchy R."/>
            <person name="Gladieux P."/>
            <person name="Thoren M.H."/>
            <person name="Johannesson H."/>
        </authorList>
    </citation>
    <scope>NUCLEOTIDE SEQUENCE</scope>
    <source>
        <strain evidence="3">SMH2392-1A</strain>
    </source>
</reference>
<keyword evidence="2" id="KW-0472">Membrane</keyword>
<feature type="transmembrane region" description="Helical" evidence="2">
    <location>
        <begin position="486"/>
        <end position="506"/>
    </location>
</feature>
<dbReference type="GeneID" id="85325237"/>
<evidence type="ECO:0000256" key="2">
    <source>
        <dbReference type="SAM" id="Phobius"/>
    </source>
</evidence>
<dbReference type="EMBL" id="JAUIRO010000004">
    <property type="protein sequence ID" value="KAK0717525.1"/>
    <property type="molecule type" value="Genomic_DNA"/>
</dbReference>
<feature type="transmembrane region" description="Helical" evidence="2">
    <location>
        <begin position="512"/>
        <end position="530"/>
    </location>
</feature>
<evidence type="ECO:0000313" key="4">
    <source>
        <dbReference type="Proteomes" id="UP001172101"/>
    </source>
</evidence>
<dbReference type="AlphaFoldDB" id="A0AA40AKN0"/>
<keyword evidence="2" id="KW-1133">Transmembrane helix</keyword>
<sequence>MMSSTSRREMLDNHQSIPHIANAFATIEALRINSDVKYAASQQFNLLDTAKSRTSIEVLTYNQVMALPRIDETSDPPRPTGRVRIVAAKCLQLRTCTNEGGPLPVFIPFRHQTGTWVFPFESEAHLQRLWTAMQLPPGAAARIASTPAMYLTTHFQVYYPPPGTPGGKTTAPTNRLGITLKLPDSAIVGTTASLALSHCHETNTTEGLVLCSSDADLDAMLRAVLLAADVAAHPAAVPAIVYSYFRDALEQKIEDTWQETFELETDGGQSGILLARDGSVVTTGNPLLSSARPPAAAAAARREDEEEARGASIPRFLMPRVQLSGGSKTQPAAGVPLKTLSPAAGTAPTGTAAQSLAAVRARRPKDQAALNQRSIGLAQLALGWENYTQVVVLGIDQVSRFVAKHARTLAASATTTPAQERQHAAVTEQLRYLAQKAACVNLRSHYLRGRLQVQKDEVNNHRALQLANNSKSIAVASWMEGTAMKYLAVLGLVFLPAACIAAIFTVPDEFSSQYWTTTVLVTLLIMAMCVPATRWKSRSAEHFIGSMA</sequence>
<dbReference type="RefSeq" id="XP_060296318.1">
    <property type="nucleotide sequence ID" value="XM_060441967.1"/>
</dbReference>
<evidence type="ECO:0000256" key="1">
    <source>
        <dbReference type="SAM" id="MobiDB-lite"/>
    </source>
</evidence>
<feature type="region of interest" description="Disordered" evidence="1">
    <location>
        <begin position="284"/>
        <end position="309"/>
    </location>
</feature>
<accession>A0AA40AKN0</accession>
<gene>
    <name evidence="3" type="ORF">B0T26DRAFT_710123</name>
</gene>
<keyword evidence="2" id="KW-0812">Transmembrane</keyword>
<comment type="caution">
    <text evidence="3">The sequence shown here is derived from an EMBL/GenBank/DDBJ whole genome shotgun (WGS) entry which is preliminary data.</text>
</comment>
<protein>
    <submittedName>
        <fullName evidence="3">Uncharacterized protein</fullName>
    </submittedName>
</protein>
<name>A0AA40AKN0_9PEZI</name>
<evidence type="ECO:0000313" key="3">
    <source>
        <dbReference type="EMBL" id="KAK0717525.1"/>
    </source>
</evidence>